<evidence type="ECO:0000313" key="3">
    <source>
        <dbReference type="Proteomes" id="UP000271098"/>
    </source>
</evidence>
<sequence>MPTIGAFIILFGYVQQIDGHPDSLLIHYVTDRQKQQLRGNSTSSGAGEAASHWATLKMMMAERAAHCLAKLGLDAAATTTATTTTTTNTSTTNSIQPETSESQNVIASTDSTTTISSTTPNDLVTPFGHHRRFRYFYPFQSQNRNASVQPMKEL</sequence>
<dbReference type="Proteomes" id="UP000271098">
    <property type="component" value="Unassembled WGS sequence"/>
</dbReference>
<name>A0A183E618_9BILA</name>
<dbReference type="AlphaFoldDB" id="A0A183E618"/>
<gene>
    <name evidence="2" type="ORF">GPUH_LOCUS16409</name>
</gene>
<keyword evidence="3" id="KW-1185">Reference proteome</keyword>
<proteinExistence type="predicted"/>
<dbReference type="EMBL" id="UYRT01083722">
    <property type="protein sequence ID" value="VDN27834.1"/>
    <property type="molecule type" value="Genomic_DNA"/>
</dbReference>
<feature type="region of interest" description="Disordered" evidence="1">
    <location>
        <begin position="82"/>
        <end position="105"/>
    </location>
</feature>
<accession>A0A183E618</accession>
<organism evidence="4">
    <name type="scientific">Gongylonema pulchrum</name>
    <dbReference type="NCBI Taxonomy" id="637853"/>
    <lineage>
        <taxon>Eukaryota</taxon>
        <taxon>Metazoa</taxon>
        <taxon>Ecdysozoa</taxon>
        <taxon>Nematoda</taxon>
        <taxon>Chromadorea</taxon>
        <taxon>Rhabditida</taxon>
        <taxon>Spirurina</taxon>
        <taxon>Spiruromorpha</taxon>
        <taxon>Spiruroidea</taxon>
        <taxon>Gongylonematidae</taxon>
        <taxon>Gongylonema</taxon>
    </lineage>
</organism>
<evidence type="ECO:0000313" key="2">
    <source>
        <dbReference type="EMBL" id="VDN27834.1"/>
    </source>
</evidence>
<protein>
    <submittedName>
        <fullName evidence="2 4">Uncharacterized protein</fullName>
    </submittedName>
</protein>
<reference evidence="2 3" key="2">
    <citation type="submission" date="2018-11" db="EMBL/GenBank/DDBJ databases">
        <authorList>
            <consortium name="Pathogen Informatics"/>
        </authorList>
    </citation>
    <scope>NUCLEOTIDE SEQUENCE [LARGE SCALE GENOMIC DNA]</scope>
</reference>
<feature type="compositionally biased region" description="Polar residues" evidence="1">
    <location>
        <begin position="95"/>
        <end position="105"/>
    </location>
</feature>
<evidence type="ECO:0000256" key="1">
    <source>
        <dbReference type="SAM" id="MobiDB-lite"/>
    </source>
</evidence>
<dbReference type="WBParaSite" id="GPUH_0001643101-mRNA-1">
    <property type="protein sequence ID" value="GPUH_0001643101-mRNA-1"/>
    <property type="gene ID" value="GPUH_0001643101"/>
</dbReference>
<evidence type="ECO:0000313" key="4">
    <source>
        <dbReference type="WBParaSite" id="GPUH_0001643101-mRNA-1"/>
    </source>
</evidence>
<reference evidence="4" key="1">
    <citation type="submission" date="2016-06" db="UniProtKB">
        <authorList>
            <consortium name="WormBaseParasite"/>
        </authorList>
    </citation>
    <scope>IDENTIFICATION</scope>
</reference>
<feature type="compositionally biased region" description="Low complexity" evidence="1">
    <location>
        <begin position="82"/>
        <end position="94"/>
    </location>
</feature>